<organism evidence="2 3">
    <name type="scientific">Brachionus calyciflorus</name>
    <dbReference type="NCBI Taxonomy" id="104777"/>
    <lineage>
        <taxon>Eukaryota</taxon>
        <taxon>Metazoa</taxon>
        <taxon>Spiralia</taxon>
        <taxon>Gnathifera</taxon>
        <taxon>Rotifera</taxon>
        <taxon>Eurotatoria</taxon>
        <taxon>Monogononta</taxon>
        <taxon>Pseudotrocha</taxon>
        <taxon>Ploima</taxon>
        <taxon>Brachionidae</taxon>
        <taxon>Brachionus</taxon>
    </lineage>
</organism>
<name>A0A813URN7_9BILA</name>
<protein>
    <submittedName>
        <fullName evidence="2">Uncharacterized protein</fullName>
    </submittedName>
</protein>
<sequence>MWIQIRKENAVWFLMRPETFKKKLSIKKKTFLYSVIMHNISGARDAINTIGDLDFDKLTADSLENESEKVKTIKQSYPFTSYFDTMFEKYEKKINTALWSGILIGCCTIGSEIKSRINNNPVKNWFSQVKNGIPLNKKVTSIITSESDLFEKKIEEKWSKINKNNFSSHESNIFIDSFKTKQDKSNQETSKKLSENQKNSKTDQQETKQINENESDCVNSFLKFLNDDFKVFFETNVFEEIRSVYFGLEVFLEKA</sequence>
<evidence type="ECO:0000256" key="1">
    <source>
        <dbReference type="SAM" id="MobiDB-lite"/>
    </source>
</evidence>
<reference evidence="2" key="1">
    <citation type="submission" date="2021-02" db="EMBL/GenBank/DDBJ databases">
        <authorList>
            <person name="Nowell W R."/>
        </authorList>
    </citation>
    <scope>NUCLEOTIDE SEQUENCE</scope>
    <source>
        <strain evidence="2">Ploen Becks lab</strain>
    </source>
</reference>
<gene>
    <name evidence="2" type="ORF">OXX778_LOCUS8104</name>
</gene>
<accession>A0A813URN7</accession>
<evidence type="ECO:0000313" key="2">
    <source>
        <dbReference type="EMBL" id="CAF0833804.1"/>
    </source>
</evidence>
<feature type="region of interest" description="Disordered" evidence="1">
    <location>
        <begin position="181"/>
        <end position="207"/>
    </location>
</feature>
<keyword evidence="3" id="KW-1185">Reference proteome</keyword>
<dbReference type="Proteomes" id="UP000663879">
    <property type="component" value="Unassembled WGS sequence"/>
</dbReference>
<proteinExistence type="predicted"/>
<comment type="caution">
    <text evidence="2">The sequence shown here is derived from an EMBL/GenBank/DDBJ whole genome shotgun (WGS) entry which is preliminary data.</text>
</comment>
<dbReference type="EMBL" id="CAJNOC010001087">
    <property type="protein sequence ID" value="CAF0833804.1"/>
    <property type="molecule type" value="Genomic_DNA"/>
</dbReference>
<evidence type="ECO:0000313" key="3">
    <source>
        <dbReference type="Proteomes" id="UP000663879"/>
    </source>
</evidence>
<dbReference type="AlphaFoldDB" id="A0A813URN7"/>